<name>A0ACA9MP90_9GLOM</name>
<comment type="caution">
    <text evidence="1">The sequence shown here is derived from an EMBL/GenBank/DDBJ whole genome shotgun (WGS) entry which is preliminary data.</text>
</comment>
<sequence>RKYKPNKMKPTDQQRNKGSKKTDCQWHVILNKPEDKDGIYVTFVNLDYNHELIANNSKFATAFRKFDQAVMSEIERAVVYGRCDAYTIRNLIQLLFPDQLFLTQDLSNAIQKIKRERNIASSDASKLLKYLLKKQKKEPMMFIQPLINMDSDRLCAFIDDFWTTRNSLCINVFEQRFQTLLDKYPNANEYLHDPIYTTRYS</sequence>
<accession>A0ACA9MP90</accession>
<feature type="non-terminal residue" evidence="1">
    <location>
        <position position="1"/>
    </location>
</feature>
<gene>
    <name evidence="1" type="ORF">SCALOS_LOCUS7075</name>
</gene>
<reference evidence="1" key="1">
    <citation type="submission" date="2021-06" db="EMBL/GenBank/DDBJ databases">
        <authorList>
            <person name="Kallberg Y."/>
            <person name="Tangrot J."/>
            <person name="Rosling A."/>
        </authorList>
    </citation>
    <scope>NUCLEOTIDE SEQUENCE</scope>
    <source>
        <strain evidence="1">AU212A</strain>
    </source>
</reference>
<evidence type="ECO:0000313" key="2">
    <source>
        <dbReference type="Proteomes" id="UP000789860"/>
    </source>
</evidence>
<evidence type="ECO:0000313" key="1">
    <source>
        <dbReference type="EMBL" id="CAG8605314.1"/>
    </source>
</evidence>
<organism evidence="1 2">
    <name type="scientific">Scutellospora calospora</name>
    <dbReference type="NCBI Taxonomy" id="85575"/>
    <lineage>
        <taxon>Eukaryota</taxon>
        <taxon>Fungi</taxon>
        <taxon>Fungi incertae sedis</taxon>
        <taxon>Mucoromycota</taxon>
        <taxon>Glomeromycotina</taxon>
        <taxon>Glomeromycetes</taxon>
        <taxon>Diversisporales</taxon>
        <taxon>Gigasporaceae</taxon>
        <taxon>Scutellospora</taxon>
    </lineage>
</organism>
<keyword evidence="2" id="KW-1185">Reference proteome</keyword>
<protein>
    <submittedName>
        <fullName evidence="1">2648_t:CDS:1</fullName>
    </submittedName>
</protein>
<dbReference type="EMBL" id="CAJVPM010015067">
    <property type="protein sequence ID" value="CAG8605314.1"/>
    <property type="molecule type" value="Genomic_DNA"/>
</dbReference>
<dbReference type="Proteomes" id="UP000789860">
    <property type="component" value="Unassembled WGS sequence"/>
</dbReference>
<proteinExistence type="predicted"/>